<sequence length="266" mass="31325">MSGAYRKNIDHSFHHPYYQSFERRIQRFKNWTGSVDPRLLARAGFFYTDREDYVICFACGIGVKNWDSSCDPWSEHQKYKPKCPFLQTGLKDYRREIEALKYATFEERLKSFTELWPGTEFQDPVQMANAGFYYLGVCDHVKSFCCNIHLRSWCPEDIPIREHSRWSPDCDYVKERLMTENLGKQKCLFEEDKTKTKIGKETIVKKKAKAGDLEEDFCEFEAEIHSINELGQGLSIRTEDYGNHFEMETICTTSINELRKPLLKKV</sequence>
<dbReference type="InterPro" id="IPR050784">
    <property type="entry name" value="IAP"/>
</dbReference>
<evidence type="ECO:0000313" key="2">
    <source>
        <dbReference type="Proteomes" id="UP000005408"/>
    </source>
</evidence>
<dbReference type="PANTHER" id="PTHR10044">
    <property type="entry name" value="INHIBITOR OF APOPTOSIS"/>
    <property type="match status" value="1"/>
</dbReference>
<dbReference type="EnsemblMetazoa" id="G17941.1">
    <property type="protein sequence ID" value="G17941.1:cds"/>
    <property type="gene ID" value="G17941"/>
</dbReference>
<protein>
    <submittedName>
        <fullName evidence="1">Uncharacterized protein</fullName>
    </submittedName>
</protein>
<dbReference type="SUPFAM" id="SSF57924">
    <property type="entry name" value="Inhibitor of apoptosis (IAP) repeat"/>
    <property type="match status" value="2"/>
</dbReference>
<dbReference type="OrthoDB" id="6063402at2759"/>
<dbReference type="PANTHER" id="PTHR10044:SF139">
    <property type="entry name" value="DEATH-ASSOCIATED INHIBITOR OF APOPTOSIS 2"/>
    <property type="match status" value="1"/>
</dbReference>
<accession>A0A8W8J9F7</accession>
<dbReference type="AlphaFoldDB" id="A0A8W8J9F7"/>
<dbReference type="GO" id="GO:0005634">
    <property type="term" value="C:nucleus"/>
    <property type="evidence" value="ECO:0007669"/>
    <property type="project" value="TreeGrafter"/>
</dbReference>
<dbReference type="Proteomes" id="UP000005408">
    <property type="component" value="Unassembled WGS sequence"/>
</dbReference>
<name>A0A8W8J9F7_MAGGI</name>
<dbReference type="PROSITE" id="PS50143">
    <property type="entry name" value="BIR_REPEAT_2"/>
    <property type="match status" value="2"/>
</dbReference>
<dbReference type="Pfam" id="PF00653">
    <property type="entry name" value="BIR"/>
    <property type="match status" value="2"/>
</dbReference>
<reference evidence="1" key="1">
    <citation type="submission" date="2022-08" db="UniProtKB">
        <authorList>
            <consortium name="EnsemblMetazoa"/>
        </authorList>
    </citation>
    <scope>IDENTIFICATION</scope>
    <source>
        <strain evidence="1">05x7-T-G4-1.051#20</strain>
    </source>
</reference>
<dbReference type="InterPro" id="IPR001370">
    <property type="entry name" value="BIR_rpt"/>
</dbReference>
<organism evidence="1 2">
    <name type="scientific">Magallana gigas</name>
    <name type="common">Pacific oyster</name>
    <name type="synonym">Crassostrea gigas</name>
    <dbReference type="NCBI Taxonomy" id="29159"/>
    <lineage>
        <taxon>Eukaryota</taxon>
        <taxon>Metazoa</taxon>
        <taxon>Spiralia</taxon>
        <taxon>Lophotrochozoa</taxon>
        <taxon>Mollusca</taxon>
        <taxon>Bivalvia</taxon>
        <taxon>Autobranchia</taxon>
        <taxon>Pteriomorphia</taxon>
        <taxon>Ostreida</taxon>
        <taxon>Ostreoidea</taxon>
        <taxon>Ostreidae</taxon>
        <taxon>Magallana</taxon>
    </lineage>
</organism>
<proteinExistence type="predicted"/>
<dbReference type="SMART" id="SM00238">
    <property type="entry name" value="BIR"/>
    <property type="match status" value="2"/>
</dbReference>
<dbReference type="CDD" id="cd00022">
    <property type="entry name" value="BIR"/>
    <property type="match status" value="2"/>
</dbReference>
<dbReference type="Gene3D" id="1.10.1170.10">
    <property type="entry name" value="Inhibitor Of Apoptosis Protein (2mihbC-IAP-1), Chain A"/>
    <property type="match status" value="2"/>
</dbReference>
<keyword evidence="2" id="KW-1185">Reference proteome</keyword>
<evidence type="ECO:0000313" key="1">
    <source>
        <dbReference type="EnsemblMetazoa" id="G17941.1:cds"/>
    </source>
</evidence>
<dbReference type="OMA" id="EMETICT"/>
<dbReference type="GO" id="GO:0005737">
    <property type="term" value="C:cytoplasm"/>
    <property type="evidence" value="ECO:0007669"/>
    <property type="project" value="TreeGrafter"/>
</dbReference>